<name>A0A939FC90_9ACTN</name>
<proteinExistence type="predicted"/>
<feature type="domain" description="GFO/IDH/MocA-like oxidoreductase" evidence="3">
    <location>
        <begin position="133"/>
        <end position="266"/>
    </location>
</feature>
<dbReference type="GO" id="GO:0016491">
    <property type="term" value="F:oxidoreductase activity"/>
    <property type="evidence" value="ECO:0007669"/>
    <property type="project" value="UniProtKB-KW"/>
</dbReference>
<accession>A0A939FC90</accession>
<dbReference type="Pfam" id="PF22725">
    <property type="entry name" value="GFO_IDH_MocA_C3"/>
    <property type="match status" value="1"/>
</dbReference>
<evidence type="ECO:0000313" key="5">
    <source>
        <dbReference type="Proteomes" id="UP000664167"/>
    </source>
</evidence>
<evidence type="ECO:0000256" key="1">
    <source>
        <dbReference type="ARBA" id="ARBA00023002"/>
    </source>
</evidence>
<protein>
    <submittedName>
        <fullName evidence="4">Gfo/Idh/MocA family oxidoreductase</fullName>
    </submittedName>
</protein>
<organism evidence="4 5">
    <name type="scientific">Streptomyces beijiangensis</name>
    <dbReference type="NCBI Taxonomy" id="163361"/>
    <lineage>
        <taxon>Bacteria</taxon>
        <taxon>Bacillati</taxon>
        <taxon>Actinomycetota</taxon>
        <taxon>Actinomycetes</taxon>
        <taxon>Kitasatosporales</taxon>
        <taxon>Streptomycetaceae</taxon>
        <taxon>Streptomyces</taxon>
    </lineage>
</organism>
<comment type="caution">
    <text evidence="4">The sequence shown here is derived from an EMBL/GenBank/DDBJ whole genome shotgun (WGS) entry which is preliminary data.</text>
</comment>
<dbReference type="AlphaFoldDB" id="A0A939FC90"/>
<dbReference type="SUPFAM" id="SSF51735">
    <property type="entry name" value="NAD(P)-binding Rossmann-fold domains"/>
    <property type="match status" value="1"/>
</dbReference>
<feature type="domain" description="Gfo/Idh/MocA-like oxidoreductase N-terminal" evidence="2">
    <location>
        <begin position="5"/>
        <end position="120"/>
    </location>
</feature>
<dbReference type="Pfam" id="PF01408">
    <property type="entry name" value="GFO_IDH_MocA"/>
    <property type="match status" value="1"/>
</dbReference>
<sequence length="283" mass="29091">MGEPLRIGMVGAGKISGAYLDTLERLDTVRLTAVADLDPRRAKTAADRIPGAEVAGSVEELLVRADVDAVLNLTVPAVHAPVALAALAAGKHVYGEKPLAATREEADAILAAAAAGGLRVGCAPDTVLGTGTQTARRAVDDGLIGTPVAATAFMASAGPESWHPDPEFYYRPGGGPLLDMGPYYLSALVHLLGPVVRVTGAASRTRTERETGSGSRAGTRFPVEVDTHVTGILEHAGGVLTTLVMSFDVQAARLPCIEVHGTGGSLSVPDPNGFDGPVELHRA</sequence>
<dbReference type="PANTHER" id="PTHR43818:SF11">
    <property type="entry name" value="BCDNA.GH03377"/>
    <property type="match status" value="1"/>
</dbReference>
<keyword evidence="1" id="KW-0560">Oxidoreductase</keyword>
<dbReference type="InterPro" id="IPR050463">
    <property type="entry name" value="Gfo/Idh/MocA_oxidrdct_glycsds"/>
</dbReference>
<dbReference type="InterPro" id="IPR036291">
    <property type="entry name" value="NAD(P)-bd_dom_sf"/>
</dbReference>
<feature type="non-terminal residue" evidence="4">
    <location>
        <position position="283"/>
    </location>
</feature>
<evidence type="ECO:0000313" key="4">
    <source>
        <dbReference type="EMBL" id="MBO0515962.1"/>
    </source>
</evidence>
<dbReference type="GO" id="GO:0000166">
    <property type="term" value="F:nucleotide binding"/>
    <property type="evidence" value="ECO:0007669"/>
    <property type="project" value="InterPro"/>
</dbReference>
<dbReference type="PANTHER" id="PTHR43818">
    <property type="entry name" value="BCDNA.GH03377"/>
    <property type="match status" value="1"/>
</dbReference>
<dbReference type="Gene3D" id="3.30.360.10">
    <property type="entry name" value="Dihydrodipicolinate Reductase, domain 2"/>
    <property type="match status" value="1"/>
</dbReference>
<evidence type="ECO:0000259" key="3">
    <source>
        <dbReference type="Pfam" id="PF22725"/>
    </source>
</evidence>
<dbReference type="Proteomes" id="UP000664167">
    <property type="component" value="Unassembled WGS sequence"/>
</dbReference>
<dbReference type="InterPro" id="IPR000683">
    <property type="entry name" value="Gfo/Idh/MocA-like_OxRdtase_N"/>
</dbReference>
<dbReference type="RefSeq" id="WP_206967268.1">
    <property type="nucleotide sequence ID" value="NZ_JAFLRJ010000340.1"/>
</dbReference>
<dbReference type="SUPFAM" id="SSF55347">
    <property type="entry name" value="Glyceraldehyde-3-phosphate dehydrogenase-like, C-terminal domain"/>
    <property type="match status" value="1"/>
</dbReference>
<dbReference type="Gene3D" id="3.40.50.720">
    <property type="entry name" value="NAD(P)-binding Rossmann-like Domain"/>
    <property type="match status" value="1"/>
</dbReference>
<gene>
    <name evidence="4" type="ORF">J0695_29925</name>
</gene>
<evidence type="ECO:0000259" key="2">
    <source>
        <dbReference type="Pfam" id="PF01408"/>
    </source>
</evidence>
<reference evidence="4" key="1">
    <citation type="submission" date="2021-03" db="EMBL/GenBank/DDBJ databases">
        <title>Streptomyces poriferae sp. nov., a novel marine sponge-derived Actinobacteria species with anti-MRSA activity.</title>
        <authorList>
            <person name="Sandoval-Powers M."/>
            <person name="Kralova S."/>
            <person name="Nguyen G.-S."/>
            <person name="Fawwal D."/>
            <person name="Degnes K."/>
            <person name="Klinkenberg G."/>
            <person name="Sletta H."/>
            <person name="Wentzel A."/>
            <person name="Liles M.R."/>
        </authorList>
    </citation>
    <scope>NUCLEOTIDE SEQUENCE</scope>
    <source>
        <strain evidence="4">DSM 41794</strain>
    </source>
</reference>
<dbReference type="InterPro" id="IPR055170">
    <property type="entry name" value="GFO_IDH_MocA-like_dom"/>
</dbReference>
<dbReference type="EMBL" id="JAFLRJ010000340">
    <property type="protein sequence ID" value="MBO0515962.1"/>
    <property type="molecule type" value="Genomic_DNA"/>
</dbReference>
<keyword evidence="5" id="KW-1185">Reference proteome</keyword>